<dbReference type="OrthoDB" id="5125733at2759"/>
<name>A0A1Y1Y414_9PLEO</name>
<feature type="domain" description="Heterokaryon incompatibility" evidence="1">
    <location>
        <begin position="158"/>
        <end position="307"/>
    </location>
</feature>
<dbReference type="Proteomes" id="UP000193144">
    <property type="component" value="Unassembled WGS sequence"/>
</dbReference>
<dbReference type="InterPro" id="IPR010730">
    <property type="entry name" value="HET"/>
</dbReference>
<protein>
    <submittedName>
        <fullName evidence="2">Heterokaryon incompatibility protein-domain-containing protein</fullName>
    </submittedName>
</protein>
<reference evidence="2 3" key="1">
    <citation type="submission" date="2016-07" db="EMBL/GenBank/DDBJ databases">
        <title>Pervasive Adenine N6-methylation of Active Genes in Fungi.</title>
        <authorList>
            <consortium name="DOE Joint Genome Institute"/>
            <person name="Mondo S.J."/>
            <person name="Dannebaum R.O."/>
            <person name="Kuo R.C."/>
            <person name="Labutti K."/>
            <person name="Haridas S."/>
            <person name="Kuo A."/>
            <person name="Salamov A."/>
            <person name="Ahrendt S.R."/>
            <person name="Lipzen A."/>
            <person name="Sullivan W."/>
            <person name="Andreopoulos W.B."/>
            <person name="Clum A."/>
            <person name="Lindquist E."/>
            <person name="Daum C."/>
            <person name="Ramamoorthy G.K."/>
            <person name="Gryganskyi A."/>
            <person name="Culley D."/>
            <person name="Magnuson J.K."/>
            <person name="James T.Y."/>
            <person name="O'Malley M.A."/>
            <person name="Stajich J.E."/>
            <person name="Spatafora J.W."/>
            <person name="Visel A."/>
            <person name="Grigoriev I.V."/>
        </authorList>
    </citation>
    <scope>NUCLEOTIDE SEQUENCE [LARGE SCALE GENOMIC DNA]</scope>
    <source>
        <strain evidence="2 3">CBS 115471</strain>
    </source>
</reference>
<evidence type="ECO:0000313" key="3">
    <source>
        <dbReference type="Proteomes" id="UP000193144"/>
    </source>
</evidence>
<sequence>MMCRALRSEALPFMDMLVFRYNSHVGLVMIAATTARFLEEDELPALLCGEHPEAWRSECITNYYFVHAFLDVNLGFGSSGIDQLSRRLRSTNSGSDECLSLMRQWLNACTQQHGKICQNVDAEFVPTRLIDVSPELGSEAVKLVSMLDYEGERKSVKYAALSYCWGTDPFLTTTSSSIKAMHQFILLQRLPRTIQDAIRITRYMGLRYLWVDSLCIVQGTDKAAQYDWLCESWKMGHIYQSAYSTISAENAPAATVGIFNERLMPSGSLCGIPISEEESGAIYLGQHSFIKQQTREPLHCRAWTMQETMLSKRLLKFGTGEVSWQCARAEEAETRCETHSSSPLTMRIDDEQREDPNGQAQRLYDDWQAIVEDYSGRVLSKRSDKLPAIAGLAMIAQKATGDAYLAGVWCRHASTSLLWMHQRFKQEYVRRAEFQAPTWSWASVEGSVRFLQNHSQTPGLIVKFLPSSIKLSIRGLVMQLDSVRLRRFGSYYGGYDNFLPWADLCSSLKTYLDDLNEIPREYRRGGEGDPEELVNSSFLFLAQYKDIDADLGAGLIILPVEKSVNHYKRLGMFEGFPLSDLEPKQRIESKRPRGLKNLLRRKKAPSDLNQCQLLHVILE</sequence>
<keyword evidence="3" id="KW-1185">Reference proteome</keyword>
<proteinExistence type="predicted"/>
<dbReference type="Pfam" id="PF06985">
    <property type="entry name" value="HET"/>
    <property type="match status" value="1"/>
</dbReference>
<dbReference type="EMBL" id="MCFA01000372">
    <property type="protein sequence ID" value="ORX92747.1"/>
    <property type="molecule type" value="Genomic_DNA"/>
</dbReference>
<evidence type="ECO:0000313" key="2">
    <source>
        <dbReference type="EMBL" id="ORX92747.1"/>
    </source>
</evidence>
<dbReference type="AlphaFoldDB" id="A0A1Y1Y414"/>
<accession>A0A1Y1Y414</accession>
<evidence type="ECO:0000259" key="1">
    <source>
        <dbReference type="Pfam" id="PF06985"/>
    </source>
</evidence>
<dbReference type="PANTHER" id="PTHR33112:SF16">
    <property type="entry name" value="HETEROKARYON INCOMPATIBILITY DOMAIN-CONTAINING PROTEIN"/>
    <property type="match status" value="1"/>
</dbReference>
<dbReference type="STRING" id="1231657.A0A1Y1Y414"/>
<comment type="caution">
    <text evidence="2">The sequence shown here is derived from an EMBL/GenBank/DDBJ whole genome shotgun (WGS) entry which is preliminary data.</text>
</comment>
<gene>
    <name evidence="2" type="ORF">BCR34DRAFT_250523</name>
</gene>
<organism evidence="2 3">
    <name type="scientific">Clohesyomyces aquaticus</name>
    <dbReference type="NCBI Taxonomy" id="1231657"/>
    <lineage>
        <taxon>Eukaryota</taxon>
        <taxon>Fungi</taxon>
        <taxon>Dikarya</taxon>
        <taxon>Ascomycota</taxon>
        <taxon>Pezizomycotina</taxon>
        <taxon>Dothideomycetes</taxon>
        <taxon>Pleosporomycetidae</taxon>
        <taxon>Pleosporales</taxon>
        <taxon>Lindgomycetaceae</taxon>
        <taxon>Clohesyomyces</taxon>
    </lineage>
</organism>
<dbReference type="PANTHER" id="PTHR33112">
    <property type="entry name" value="DOMAIN PROTEIN, PUTATIVE-RELATED"/>
    <property type="match status" value="1"/>
</dbReference>